<sequence>MKSLLILTIVALFLVHQTCASRSGDLPDDIDRIKPIAMASAGYLFPCVQMLLISVIFVLYSIFN</sequence>
<evidence type="ECO:0000313" key="3">
    <source>
        <dbReference type="EMBL" id="ATU82668.1"/>
    </source>
</evidence>
<feature type="signal peptide" evidence="2">
    <location>
        <begin position="1"/>
        <end position="20"/>
    </location>
</feature>
<keyword evidence="1" id="KW-0472">Membrane</keyword>
<keyword evidence="2" id="KW-0732">Signal</keyword>
<reference evidence="3" key="1">
    <citation type="submission" date="2016-10" db="EMBL/GenBank/DDBJ databases">
        <title>The assassin bug Pristhesancus plagipennis produces two different types of venom.</title>
        <authorList>
            <person name="Walker A.A."/>
            <person name="Herzig V."/>
            <person name="Jin J."/>
            <person name="Fry B.G."/>
            <person name="King G.F."/>
        </authorList>
    </citation>
    <scope>NUCLEOTIDE SEQUENCE</scope>
</reference>
<dbReference type="EMBL" id="KY030917">
    <property type="protein sequence ID" value="ATU82668.1"/>
    <property type="molecule type" value="mRNA"/>
</dbReference>
<feature type="chain" id="PRO_5014810591" evidence="2">
    <location>
        <begin position="21"/>
        <end position="64"/>
    </location>
</feature>
<evidence type="ECO:0000256" key="2">
    <source>
        <dbReference type="SAM" id="SignalP"/>
    </source>
</evidence>
<keyword evidence="1" id="KW-1133">Transmembrane helix</keyword>
<protein>
    <submittedName>
        <fullName evidence="3">Venom peptide Pp20a</fullName>
    </submittedName>
</protein>
<accession>A0A2K8JLI9</accession>
<keyword evidence="1" id="KW-0812">Transmembrane</keyword>
<organism evidence="3">
    <name type="scientific">Pristhesancus plagipennis</name>
    <name type="common">Common assassin bug</name>
    <dbReference type="NCBI Taxonomy" id="1955184"/>
    <lineage>
        <taxon>Eukaryota</taxon>
        <taxon>Metazoa</taxon>
        <taxon>Ecdysozoa</taxon>
        <taxon>Arthropoda</taxon>
        <taxon>Hexapoda</taxon>
        <taxon>Insecta</taxon>
        <taxon>Pterygota</taxon>
        <taxon>Neoptera</taxon>
        <taxon>Paraneoptera</taxon>
        <taxon>Hemiptera</taxon>
        <taxon>Heteroptera</taxon>
        <taxon>Panheteroptera</taxon>
        <taxon>Cimicomorpha</taxon>
        <taxon>Reduviidae</taxon>
        <taxon>Harpactorinae</taxon>
        <taxon>Harpactorini</taxon>
        <taxon>Pristhesancus</taxon>
    </lineage>
</organism>
<dbReference type="AlphaFoldDB" id="A0A2K8JLI9"/>
<feature type="transmembrane region" description="Helical" evidence="1">
    <location>
        <begin position="36"/>
        <end position="63"/>
    </location>
</feature>
<evidence type="ECO:0000256" key="1">
    <source>
        <dbReference type="SAM" id="Phobius"/>
    </source>
</evidence>
<proteinExistence type="evidence at transcript level"/>
<name>A0A2K8JLI9_PRIPG</name>